<evidence type="ECO:0000313" key="2">
    <source>
        <dbReference type="Proteomes" id="UP000743899"/>
    </source>
</evidence>
<reference evidence="1 2" key="1">
    <citation type="submission" date="2020-01" db="EMBL/GenBank/DDBJ databases">
        <title>A novel Bacillus sp. from Pasinler.</title>
        <authorList>
            <person name="Adiguzel A."/>
            <person name="Ay H."/>
            <person name="Baltaci M.O."/>
        </authorList>
    </citation>
    <scope>NUCLEOTIDE SEQUENCE [LARGE SCALE GENOMIC DNA]</scope>
    <source>
        <strain evidence="1 2">P1</strain>
    </source>
</reference>
<comment type="caution">
    <text evidence="1">The sequence shown here is derived from an EMBL/GenBank/DDBJ whole genome shotgun (WGS) entry which is preliminary data.</text>
</comment>
<evidence type="ECO:0000313" key="1">
    <source>
        <dbReference type="EMBL" id="NCU18218.1"/>
    </source>
</evidence>
<accession>A0ABX0AAI9</accession>
<dbReference type="EMBL" id="JAACYS010000050">
    <property type="protein sequence ID" value="NCU18218.1"/>
    <property type="molecule type" value="Genomic_DNA"/>
</dbReference>
<protein>
    <submittedName>
        <fullName evidence="1">DUF2332 family protein</fullName>
    </submittedName>
</protein>
<gene>
    <name evidence="1" type="ORF">GW534_10870</name>
</gene>
<organism evidence="1 2">
    <name type="scientific">Pallidibacillus pasinlerensis</name>
    <dbReference type="NCBI Taxonomy" id="2703818"/>
    <lineage>
        <taxon>Bacteria</taxon>
        <taxon>Bacillati</taxon>
        <taxon>Bacillota</taxon>
        <taxon>Bacilli</taxon>
        <taxon>Bacillales</taxon>
        <taxon>Bacillaceae</taxon>
        <taxon>Pallidibacillus</taxon>
    </lineage>
</organism>
<dbReference type="Proteomes" id="UP000743899">
    <property type="component" value="Unassembled WGS sequence"/>
</dbReference>
<dbReference type="InterPro" id="IPR011200">
    <property type="entry name" value="UCP012608"/>
</dbReference>
<proteinExistence type="predicted"/>
<name>A0ABX0AAI9_9BACI</name>
<keyword evidence="2" id="KW-1185">Reference proteome</keyword>
<sequence length="49" mass="5877">MGLQRDVFHLYNNISDSRLHLDYYINGIEYTSTIAETDAHGRWFKWLTN</sequence>
<dbReference type="Pfam" id="PF10094">
    <property type="entry name" value="DUF2332"/>
    <property type="match status" value="1"/>
</dbReference>